<evidence type="ECO:0000256" key="6">
    <source>
        <dbReference type="ARBA" id="ARBA00023043"/>
    </source>
</evidence>
<keyword evidence="5" id="KW-0862">Zinc</keyword>
<dbReference type="PROSITE" id="PS50115">
    <property type="entry name" value="ARFGAP"/>
    <property type="match status" value="1"/>
</dbReference>
<dbReference type="SMART" id="SM00248">
    <property type="entry name" value="ANK"/>
    <property type="match status" value="3"/>
</dbReference>
<feature type="region of interest" description="Disordered" evidence="10">
    <location>
        <begin position="377"/>
        <end position="408"/>
    </location>
</feature>
<accession>A0A2J7PJW5</accession>
<dbReference type="GO" id="GO:0008277">
    <property type="term" value="P:regulation of G protein-coupled receptor signaling pathway"/>
    <property type="evidence" value="ECO:0007669"/>
    <property type="project" value="TreeGrafter"/>
</dbReference>
<protein>
    <submittedName>
        <fullName evidence="12">ARF GTPase-activating protein GIT2</fullName>
    </submittedName>
</protein>
<keyword evidence="4 8" id="KW-0863">Zinc-finger</keyword>
<name>A0A2J7PJW5_9NEOP</name>
<evidence type="ECO:0000256" key="9">
    <source>
        <dbReference type="SAM" id="Coils"/>
    </source>
</evidence>
<dbReference type="EMBL" id="NEVH01024944">
    <property type="protein sequence ID" value="PNF16632.1"/>
    <property type="molecule type" value="Genomic_DNA"/>
</dbReference>
<dbReference type="GO" id="GO:0098793">
    <property type="term" value="C:presynapse"/>
    <property type="evidence" value="ECO:0007669"/>
    <property type="project" value="GOC"/>
</dbReference>
<dbReference type="Gene3D" id="1.25.40.20">
    <property type="entry name" value="Ankyrin repeat-containing domain"/>
    <property type="match status" value="1"/>
</dbReference>
<dbReference type="GO" id="GO:0005096">
    <property type="term" value="F:GTPase activator activity"/>
    <property type="evidence" value="ECO:0007669"/>
    <property type="project" value="UniProtKB-KW"/>
</dbReference>
<feature type="compositionally biased region" description="Basic and acidic residues" evidence="10">
    <location>
        <begin position="439"/>
        <end position="457"/>
    </location>
</feature>
<dbReference type="Pfam" id="PF12796">
    <property type="entry name" value="Ank_2"/>
    <property type="match status" value="1"/>
</dbReference>
<dbReference type="GO" id="GO:0031267">
    <property type="term" value="F:small GTPase binding"/>
    <property type="evidence" value="ECO:0007669"/>
    <property type="project" value="TreeGrafter"/>
</dbReference>
<dbReference type="SMART" id="SM00105">
    <property type="entry name" value="ArfGap"/>
    <property type="match status" value="1"/>
</dbReference>
<evidence type="ECO:0000313" key="12">
    <source>
        <dbReference type="EMBL" id="PNF16632.1"/>
    </source>
</evidence>
<dbReference type="PROSITE" id="PS50297">
    <property type="entry name" value="ANK_REP_REGION"/>
    <property type="match status" value="1"/>
</dbReference>
<feature type="domain" description="Arf-GAP" evidence="11">
    <location>
        <begin position="1"/>
        <end position="129"/>
    </location>
</feature>
<gene>
    <name evidence="12" type="ORF">B7P43_G06425</name>
</gene>
<dbReference type="InterPro" id="IPR022018">
    <property type="entry name" value="GIT1_C"/>
</dbReference>
<dbReference type="SUPFAM" id="SSF57863">
    <property type="entry name" value="ArfGap/RecO-like zinc finger"/>
    <property type="match status" value="1"/>
</dbReference>
<dbReference type="Gene3D" id="1.10.220.150">
    <property type="entry name" value="Arf GTPase activating protein"/>
    <property type="match status" value="1"/>
</dbReference>
<dbReference type="InParanoid" id="A0A2J7PJW5"/>
<evidence type="ECO:0000256" key="4">
    <source>
        <dbReference type="ARBA" id="ARBA00022771"/>
    </source>
</evidence>
<dbReference type="GO" id="GO:0007420">
    <property type="term" value="P:brain development"/>
    <property type="evidence" value="ECO:0007669"/>
    <property type="project" value="InterPro"/>
</dbReference>
<keyword evidence="6 7" id="KW-0040">ANK repeat</keyword>
<dbReference type="PRINTS" id="PR00405">
    <property type="entry name" value="REVINTRACTNG"/>
</dbReference>
<reference evidence="12 13" key="1">
    <citation type="submission" date="2017-12" db="EMBL/GenBank/DDBJ databases">
        <title>Hemimetabolous genomes reveal molecular basis of termite eusociality.</title>
        <authorList>
            <person name="Harrison M.C."/>
            <person name="Jongepier E."/>
            <person name="Robertson H.M."/>
            <person name="Arning N."/>
            <person name="Bitard-Feildel T."/>
            <person name="Chao H."/>
            <person name="Childers C.P."/>
            <person name="Dinh H."/>
            <person name="Doddapaneni H."/>
            <person name="Dugan S."/>
            <person name="Gowin J."/>
            <person name="Greiner C."/>
            <person name="Han Y."/>
            <person name="Hu H."/>
            <person name="Hughes D.S.T."/>
            <person name="Huylmans A.-K."/>
            <person name="Kemena C."/>
            <person name="Kremer L.P.M."/>
            <person name="Lee S.L."/>
            <person name="Lopez-Ezquerra A."/>
            <person name="Mallet L."/>
            <person name="Monroy-Kuhn J.M."/>
            <person name="Moser A."/>
            <person name="Murali S.C."/>
            <person name="Muzny D.M."/>
            <person name="Otani S."/>
            <person name="Piulachs M.-D."/>
            <person name="Poelchau M."/>
            <person name="Qu J."/>
            <person name="Schaub F."/>
            <person name="Wada-Katsumata A."/>
            <person name="Worley K.C."/>
            <person name="Xie Q."/>
            <person name="Ylla G."/>
            <person name="Poulsen M."/>
            <person name="Gibbs R.A."/>
            <person name="Schal C."/>
            <person name="Richards S."/>
            <person name="Belles X."/>
            <person name="Korb J."/>
            <person name="Bornberg-Bauer E."/>
        </authorList>
    </citation>
    <scope>NUCLEOTIDE SEQUENCE [LARGE SCALE GENOMIC DNA]</scope>
    <source>
        <tissue evidence="12">Whole body</tissue>
    </source>
</reference>
<dbReference type="PANTHER" id="PTHR46097">
    <property type="entry name" value="G PROTEIN-COUPLED RECEPTOR KINASE INTERACTING ARFGAP"/>
    <property type="match status" value="1"/>
</dbReference>
<dbReference type="CDD" id="cd08833">
    <property type="entry name" value="ArfGap_GIT"/>
    <property type="match status" value="1"/>
</dbReference>
<dbReference type="InterPro" id="IPR013724">
    <property type="entry name" value="GIT_SHD"/>
</dbReference>
<dbReference type="GO" id="GO:0032012">
    <property type="term" value="P:regulation of ARF protein signal transduction"/>
    <property type="evidence" value="ECO:0007669"/>
    <property type="project" value="InterPro"/>
</dbReference>
<dbReference type="FunCoup" id="A0A2J7PJW5">
    <property type="interactions" value="986"/>
</dbReference>
<evidence type="ECO:0000256" key="3">
    <source>
        <dbReference type="ARBA" id="ARBA00022737"/>
    </source>
</evidence>
<feature type="compositionally biased region" description="Basic and acidic residues" evidence="10">
    <location>
        <begin position="612"/>
        <end position="622"/>
    </location>
</feature>
<dbReference type="STRING" id="105785.A0A2J7PJW5"/>
<dbReference type="AlphaFoldDB" id="A0A2J7PJW5"/>
<dbReference type="SUPFAM" id="SSF48403">
    <property type="entry name" value="Ankyrin repeat"/>
    <property type="match status" value="1"/>
</dbReference>
<evidence type="ECO:0000313" key="13">
    <source>
        <dbReference type="Proteomes" id="UP000235965"/>
    </source>
</evidence>
<feature type="region of interest" description="Disordered" evidence="10">
    <location>
        <begin position="550"/>
        <end position="580"/>
    </location>
</feature>
<dbReference type="InterPro" id="IPR038508">
    <property type="entry name" value="ArfGAP_dom_sf"/>
</dbReference>
<keyword evidence="1" id="KW-0343">GTPase activation</keyword>
<organism evidence="12 13">
    <name type="scientific">Cryptotermes secundus</name>
    <dbReference type="NCBI Taxonomy" id="105785"/>
    <lineage>
        <taxon>Eukaryota</taxon>
        <taxon>Metazoa</taxon>
        <taxon>Ecdysozoa</taxon>
        <taxon>Arthropoda</taxon>
        <taxon>Hexapoda</taxon>
        <taxon>Insecta</taxon>
        <taxon>Pterygota</taxon>
        <taxon>Neoptera</taxon>
        <taxon>Polyneoptera</taxon>
        <taxon>Dictyoptera</taxon>
        <taxon>Blattodea</taxon>
        <taxon>Blattoidea</taxon>
        <taxon>Termitoidae</taxon>
        <taxon>Kalotermitidae</taxon>
        <taxon>Cryptotermitinae</taxon>
        <taxon>Cryptotermes</taxon>
    </lineage>
</organism>
<sequence>MSISMSRGKLRNVQECADCGSSDPSWASVNRGILLCDECCSIHRSLGRHISQVKSLKKGSWSSTLLQMVHTLNNNGVNSVWEHSLLDPMHSKSGRKKPHFKDPLHPTKADFIRAKHQMLAFVFRPGKDETLLSEDDLSRQLHSSVRTSNLETSLRLLSQGADPNYFHEEKGTTPLHVAAKAGQVSQAELLVVYGADPGAEDSQRKTPVDYARLSGHKDLGDRLVECMYELTDRLAYYLCSRKPDHQIGQHYIIPEMSDSLDQTELAKVAKKKLQLLPNHLFEELAMDVYDEVDRRETESIWLTTLKSSTVLAPERCTVPFLPVNPEFSSTRNQGRQKLARFNAREFATLIIDILSDAKRRQSPTVSSSVLSQEIKIPQVNKVPGGPPTVPVDVRQPGRKSEVSDDEPLYDSVASDEDYIAAEQMAVLAQQAANMKLQESKSVIHESNEEKTAQEKKASTPPTTEKQNGLLKDKSEFSKLQSLQNGGIASIQENIKRQLAASESEMGDLRSEIRILQSTVQNLVRENSELRSIIQHAGLSLPHQSSSLLCSSPLPNGRETETETEPVLDVRSPRSSLQRPASMYEPREGLLLRSGSQSPHIHHCMSATGNIGKWDKNQKREPSTNEYDSPSALVRPVMTQSLYRCSSPNQDVITSTSSVLPLAEEVVRRTDQVTKRIQELWASMQDLEGRDSFVPCAERITVAVAELTAIFPQNPRDETIRSALRQMNNNTLRLQLECADLQRCAGSGTQVSEQTYFLQQVRSCAYDIAKATKQLVTKFQYQ</sequence>
<dbReference type="InterPro" id="IPR036770">
    <property type="entry name" value="Ankyrin_rpt-contain_sf"/>
</dbReference>
<keyword evidence="2" id="KW-0479">Metal-binding</keyword>
<feature type="region of interest" description="Disordered" evidence="10">
    <location>
        <begin position="606"/>
        <end position="629"/>
    </location>
</feature>
<evidence type="ECO:0000256" key="10">
    <source>
        <dbReference type="SAM" id="MobiDB-lite"/>
    </source>
</evidence>
<dbReference type="GO" id="GO:0036465">
    <property type="term" value="P:synaptic vesicle recycling"/>
    <property type="evidence" value="ECO:0007669"/>
    <property type="project" value="TreeGrafter"/>
</dbReference>
<dbReference type="Gene3D" id="1.20.120.330">
    <property type="entry name" value="Nucleotidyltransferases domain 2"/>
    <property type="match status" value="1"/>
</dbReference>
<evidence type="ECO:0000256" key="2">
    <source>
        <dbReference type="ARBA" id="ARBA00022723"/>
    </source>
</evidence>
<comment type="caution">
    <text evidence="12">The sequence shown here is derived from an EMBL/GenBank/DDBJ whole genome shotgun (WGS) entry which is preliminary data.</text>
</comment>
<evidence type="ECO:0000259" key="11">
    <source>
        <dbReference type="PROSITE" id="PS50115"/>
    </source>
</evidence>
<feature type="coiled-coil region" evidence="9">
    <location>
        <begin position="491"/>
        <end position="525"/>
    </location>
</feature>
<dbReference type="InterPro" id="IPR001164">
    <property type="entry name" value="ArfGAP_dom"/>
</dbReference>
<feature type="repeat" description="ANK" evidence="7">
    <location>
        <begin position="170"/>
        <end position="202"/>
    </location>
</feature>
<dbReference type="Pfam" id="PF01412">
    <property type="entry name" value="ArfGap"/>
    <property type="match status" value="1"/>
</dbReference>
<keyword evidence="9" id="KW-0175">Coiled coil</keyword>
<dbReference type="OrthoDB" id="5588096at2759"/>
<evidence type="ECO:0000256" key="7">
    <source>
        <dbReference type="PROSITE-ProRule" id="PRU00023"/>
    </source>
</evidence>
<dbReference type="InterPro" id="IPR002110">
    <property type="entry name" value="Ankyrin_rpt"/>
</dbReference>
<keyword evidence="3" id="KW-0677">Repeat</keyword>
<dbReference type="PANTHER" id="PTHR46097:SF3">
    <property type="entry name" value="ARF GTPASE-ACTIVATING PROTEIN GIT"/>
    <property type="match status" value="1"/>
</dbReference>
<evidence type="ECO:0000256" key="8">
    <source>
        <dbReference type="PROSITE-ProRule" id="PRU00288"/>
    </source>
</evidence>
<feature type="region of interest" description="Disordered" evidence="10">
    <location>
        <begin position="439"/>
        <end position="470"/>
    </location>
</feature>
<dbReference type="InterPro" id="IPR037278">
    <property type="entry name" value="ARFGAP/RecO"/>
</dbReference>
<dbReference type="GO" id="GO:0008270">
    <property type="term" value="F:zinc ion binding"/>
    <property type="evidence" value="ECO:0007669"/>
    <property type="project" value="UniProtKB-KW"/>
</dbReference>
<evidence type="ECO:0000256" key="1">
    <source>
        <dbReference type="ARBA" id="ARBA00022468"/>
    </source>
</evidence>
<dbReference type="SMART" id="SM00555">
    <property type="entry name" value="GIT"/>
    <property type="match status" value="2"/>
</dbReference>
<evidence type="ECO:0000256" key="5">
    <source>
        <dbReference type="ARBA" id="ARBA00022833"/>
    </source>
</evidence>
<keyword evidence="13" id="KW-1185">Reference proteome</keyword>
<dbReference type="Pfam" id="PF12205">
    <property type="entry name" value="GIT1_C"/>
    <property type="match status" value="1"/>
</dbReference>
<dbReference type="InterPro" id="IPR047161">
    <property type="entry name" value="GIT-like"/>
</dbReference>
<dbReference type="PROSITE" id="PS50088">
    <property type="entry name" value="ANK_REPEAT"/>
    <property type="match status" value="1"/>
</dbReference>
<proteinExistence type="predicted"/>
<dbReference type="FunFam" id="1.25.40.20:FF:000013">
    <property type="entry name" value="ARF GTPase-activating protein GIT1 isoform 1"/>
    <property type="match status" value="1"/>
</dbReference>
<dbReference type="Proteomes" id="UP000235965">
    <property type="component" value="Unassembled WGS sequence"/>
</dbReference>
<dbReference type="Pfam" id="PF08518">
    <property type="entry name" value="GIT_SHD"/>
    <property type="match status" value="2"/>
</dbReference>